<feature type="compositionally biased region" description="Low complexity" evidence="1">
    <location>
        <begin position="87"/>
        <end position="107"/>
    </location>
</feature>
<feature type="compositionally biased region" description="Basic and acidic residues" evidence="1">
    <location>
        <begin position="113"/>
        <end position="127"/>
    </location>
</feature>
<feature type="non-terminal residue" evidence="2">
    <location>
        <position position="232"/>
    </location>
</feature>
<dbReference type="EMBL" id="CADCTH010000371">
    <property type="protein sequence ID" value="CAA9269702.1"/>
    <property type="molecule type" value="Genomic_DNA"/>
</dbReference>
<sequence length="232" mass="25709">ERTEPAARRATRRRWDGLRPAPLRTPAVRPAAVRPALRPAAALRATAVRPAAVRATAVRPAVRPAAPARPTLRAAASWWRGRRGEPADPAGLRRGAAAAGHPPGRAACVPGLARDHRGERPRHDHLDARRRRLLLRGRDRLRAPRRRDRGVPRPALPRPGAVGAHRPHRPHRARDALRPPVARRLLRAPGVRAVRRARDPRHQPRVPRGRHPGADQRVARLVERLVRAAPVL</sequence>
<evidence type="ECO:0000256" key="1">
    <source>
        <dbReference type="SAM" id="MobiDB-lite"/>
    </source>
</evidence>
<feature type="compositionally biased region" description="Low complexity" evidence="1">
    <location>
        <begin position="19"/>
        <end position="32"/>
    </location>
</feature>
<feature type="compositionally biased region" description="Basic and acidic residues" evidence="1">
    <location>
        <begin position="1"/>
        <end position="17"/>
    </location>
</feature>
<evidence type="ECO:0000313" key="2">
    <source>
        <dbReference type="EMBL" id="CAA9269702.1"/>
    </source>
</evidence>
<feature type="region of interest" description="Disordered" evidence="1">
    <location>
        <begin position="77"/>
        <end position="212"/>
    </location>
</feature>
<organism evidence="2">
    <name type="scientific">uncultured Actinomycetospora sp</name>
    <dbReference type="NCBI Taxonomy" id="1135996"/>
    <lineage>
        <taxon>Bacteria</taxon>
        <taxon>Bacillati</taxon>
        <taxon>Actinomycetota</taxon>
        <taxon>Actinomycetes</taxon>
        <taxon>Pseudonocardiales</taxon>
        <taxon>Pseudonocardiaceae</taxon>
        <taxon>Actinomycetospora</taxon>
        <taxon>environmental samples</taxon>
    </lineage>
</organism>
<accession>A0A6J4J555</accession>
<proteinExistence type="predicted"/>
<gene>
    <name evidence="2" type="ORF">AVDCRST_MAG54-2923</name>
</gene>
<feature type="region of interest" description="Disordered" evidence="1">
    <location>
        <begin position="1"/>
        <end position="32"/>
    </location>
</feature>
<protein>
    <submittedName>
        <fullName evidence="2">Uncharacterized protein</fullName>
    </submittedName>
</protein>
<dbReference type="AlphaFoldDB" id="A0A6J4J555"/>
<name>A0A6J4J555_9PSEU</name>
<feature type="non-terminal residue" evidence="2">
    <location>
        <position position="1"/>
    </location>
</feature>
<feature type="compositionally biased region" description="Low complexity" evidence="1">
    <location>
        <begin position="178"/>
        <end position="192"/>
    </location>
</feature>
<reference evidence="2" key="1">
    <citation type="submission" date="2020-02" db="EMBL/GenBank/DDBJ databases">
        <authorList>
            <person name="Meier V. D."/>
        </authorList>
    </citation>
    <scope>NUCLEOTIDE SEQUENCE</scope>
    <source>
        <strain evidence="2">AVDCRST_MAG54</strain>
    </source>
</reference>